<name>A0A2S7KTB8_9FLAO</name>
<dbReference type="NCBIfam" id="TIGR04183">
    <property type="entry name" value="Por_Secre_tail"/>
    <property type="match status" value="1"/>
</dbReference>
<protein>
    <recommendedName>
        <fullName evidence="3">Secretion system C-terminal sorting domain-containing protein</fullName>
    </recommendedName>
</protein>
<dbReference type="InterPro" id="IPR008557">
    <property type="entry name" value="PhoX"/>
</dbReference>
<dbReference type="Pfam" id="PF05787">
    <property type="entry name" value="PhoX"/>
    <property type="match status" value="1"/>
</dbReference>
<evidence type="ECO:0000256" key="1">
    <source>
        <dbReference type="ARBA" id="ARBA00022729"/>
    </source>
</evidence>
<reference evidence="5 6" key="1">
    <citation type="submission" date="2016-11" db="EMBL/GenBank/DDBJ databases">
        <title>Trade-off between light-utilization and light-protection in marine flavobacteria.</title>
        <authorList>
            <person name="Kumagai Y."/>
        </authorList>
    </citation>
    <scope>NUCLEOTIDE SEQUENCE [LARGE SCALE GENOMIC DNA]</scope>
    <source>
        <strain evidence="5 6">NBRC 107741</strain>
    </source>
</reference>
<feature type="domain" description="Secretion system C-terminal sorting" evidence="3">
    <location>
        <begin position="556"/>
        <end position="613"/>
    </location>
</feature>
<accession>A0A2S7KTB8</accession>
<evidence type="ECO:0000259" key="3">
    <source>
        <dbReference type="Pfam" id="PF18962"/>
    </source>
</evidence>
<dbReference type="Proteomes" id="UP000239800">
    <property type="component" value="Unassembled WGS sequence"/>
</dbReference>
<dbReference type="InterPro" id="IPR026444">
    <property type="entry name" value="Secre_tail"/>
</dbReference>
<evidence type="ECO:0000313" key="6">
    <source>
        <dbReference type="Proteomes" id="UP000239800"/>
    </source>
</evidence>
<dbReference type="EMBL" id="MQUB01000001">
    <property type="protein sequence ID" value="PQB05885.1"/>
    <property type="molecule type" value="Genomic_DNA"/>
</dbReference>
<comment type="caution">
    <text evidence="5">The sequence shown here is derived from an EMBL/GenBank/DDBJ whole genome shotgun (WGS) entry which is preliminary data.</text>
</comment>
<dbReference type="PANTHER" id="PTHR35399:SF2">
    <property type="entry name" value="DUF839 DOMAIN-CONTAINING PROTEIN"/>
    <property type="match status" value="1"/>
</dbReference>
<dbReference type="AlphaFoldDB" id="A0A2S7KTB8"/>
<proteinExistence type="predicted"/>
<dbReference type="OrthoDB" id="9801383at2"/>
<sequence>MKIKVLSLMLFAFTLTLVGQNEFPSRVVEIDWEATEVVVPPSPFQYQVLFIGGEDLVQTGENEAVPAKQWHDFIGFTPLTAEDCVDDPNALGWVSINHERITADDKIGDGGGMTAFLLGRDPGNDELYVIPQTLSDGRSGDFFNVDFSNVGETGMNCGGINSIVDGRIWTAEEWFRNSNDDIYDDGNGVRDTTDYVIKYTEFDAANFQTIPKYQNFNWMVEIDPREAKAVRKQYNWGRQPFEGGTIAADNQTAYLGADATPGFFTKFVADEPGDFTKGDTYVYKHDNPGEPWVLINNADFDKMLNFKDEAVSSGATMFNRLEWVTIDKNTGKIYMTETGRDNPASRWVDEEAEGAVYAPHHIQRAADQGATGPGDDAYWDYYGRVLEFDPATGEVSIFLEAGPYFAESPDLADYPAKHLSNPDGLNMLYVNVAGQDKTYMLVQEDLNGTSFGRTPSEYPDDRMCELYLLDMEVENPTVDDLIRLTQTPRGAEITGACATLDGKSILVNSQHPDGANPFPYNNSLTFAITGFDDSGAIETLSAPDFGDVSDDSFIAYPNPTERIVYFNKVVDVALYDITGKRIAVYRDVKSIDIGGLQTGMYLLKTADGDSKKLLVK</sequence>
<feature type="signal peptide" evidence="2">
    <location>
        <begin position="1"/>
        <end position="19"/>
    </location>
</feature>
<evidence type="ECO:0000256" key="2">
    <source>
        <dbReference type="SAM" id="SignalP"/>
    </source>
</evidence>
<evidence type="ECO:0000313" key="5">
    <source>
        <dbReference type="EMBL" id="PQB05885.1"/>
    </source>
</evidence>
<keyword evidence="6" id="KW-1185">Reference proteome</keyword>
<dbReference type="Pfam" id="PF18962">
    <property type="entry name" value="Por_Secre_tail"/>
    <property type="match status" value="1"/>
</dbReference>
<evidence type="ECO:0000313" key="4">
    <source>
        <dbReference type="EMBL" id="PQB03455.1"/>
    </source>
</evidence>
<gene>
    <name evidence="4" type="ORF">BST85_00020</name>
    <name evidence="5" type="ORF">BST85_13985</name>
</gene>
<dbReference type="PANTHER" id="PTHR35399">
    <property type="entry name" value="SLR8030 PROTEIN"/>
    <property type="match status" value="1"/>
</dbReference>
<keyword evidence="1 2" id="KW-0732">Signal</keyword>
<organism evidence="5 6">
    <name type="scientific">Aureitalea marina</name>
    <dbReference type="NCBI Taxonomy" id="930804"/>
    <lineage>
        <taxon>Bacteria</taxon>
        <taxon>Pseudomonadati</taxon>
        <taxon>Bacteroidota</taxon>
        <taxon>Flavobacteriia</taxon>
        <taxon>Flavobacteriales</taxon>
        <taxon>Flavobacteriaceae</taxon>
        <taxon>Aureitalea</taxon>
    </lineage>
</organism>
<dbReference type="RefSeq" id="WP_104811378.1">
    <property type="nucleotide sequence ID" value="NZ_MQUB01000001.1"/>
</dbReference>
<dbReference type="EMBL" id="MQUB01000001">
    <property type="protein sequence ID" value="PQB03455.1"/>
    <property type="molecule type" value="Genomic_DNA"/>
</dbReference>
<feature type="chain" id="PRO_5033322739" description="Secretion system C-terminal sorting domain-containing protein" evidence="2">
    <location>
        <begin position="20"/>
        <end position="616"/>
    </location>
</feature>